<dbReference type="OrthoDB" id="8065844at2"/>
<keyword evidence="2" id="KW-1185">Reference proteome</keyword>
<comment type="caution">
    <text evidence="1">The sequence shown here is derived from an EMBL/GenBank/DDBJ whole genome shotgun (WGS) entry which is preliminary data.</text>
</comment>
<reference evidence="1 2" key="1">
    <citation type="submission" date="2017-03" db="EMBL/GenBank/DDBJ databases">
        <title>Draft genome sequence of Streptomyces scabrisporus NF3, endophyte isolated from Amphipterygium adstringens.</title>
        <authorList>
            <person name="Vazquez M."/>
            <person name="Ceapa C.D."/>
            <person name="Rodriguez Luna D."/>
            <person name="Sanchez Esquivel S."/>
        </authorList>
    </citation>
    <scope>NUCLEOTIDE SEQUENCE [LARGE SCALE GENOMIC DNA]</scope>
    <source>
        <strain evidence="1 2">NF3</strain>
    </source>
</reference>
<accession>A0A1T3NMS0</accession>
<name>A0A1T3NMS0_9ACTN</name>
<organism evidence="1 2">
    <name type="scientific">Embleya scabrispora</name>
    <dbReference type="NCBI Taxonomy" id="159449"/>
    <lineage>
        <taxon>Bacteria</taxon>
        <taxon>Bacillati</taxon>
        <taxon>Actinomycetota</taxon>
        <taxon>Actinomycetes</taxon>
        <taxon>Kitasatosporales</taxon>
        <taxon>Streptomycetaceae</taxon>
        <taxon>Embleya</taxon>
    </lineage>
</organism>
<evidence type="ECO:0000313" key="2">
    <source>
        <dbReference type="Proteomes" id="UP000190037"/>
    </source>
</evidence>
<dbReference type="EMBL" id="MWQN01000003">
    <property type="protein sequence ID" value="OPC78114.1"/>
    <property type="molecule type" value="Genomic_DNA"/>
</dbReference>
<dbReference type="AlphaFoldDB" id="A0A1T3NMS0"/>
<dbReference type="RefSeq" id="WP_078981209.1">
    <property type="nucleotide sequence ID" value="NZ_MWQN01000003.1"/>
</dbReference>
<sequence length="329" mass="34209">MFAYVGSGPYCYSSCLAMVLGAEAPSLAVIETLTGSPFGCQLIGGVVPLFDPYAWDPDRGLDAAITLLGWSCTRTAGGPPAEALVRLRAACARGPVLVGPVDMGLLHYQPETRGASIQGTGVAAPGVGDDVGGDLGVADHYVVVLEVPDDTVLLHDPHGHPYATLPTDRFAASWEAEKITYTDEPFVMRTDFVRREQVAPAEALGRSLAAAADWAGGREDLPMPAGSLAGGAALERLAAQVDGGLAAEVRVLLEVFAIRVGVRRLVDAATCLAGIGRTEAASIATDQARILGGLQYPLVLGDDRALAAGFRRLAPTYERLHGVLAASLP</sequence>
<proteinExistence type="predicted"/>
<protein>
    <submittedName>
        <fullName evidence="1">Uncharacterized protein</fullName>
    </submittedName>
</protein>
<gene>
    <name evidence="1" type="ORF">B4N89_38600</name>
</gene>
<dbReference type="STRING" id="159449.B4N89_38600"/>
<dbReference type="Proteomes" id="UP000190037">
    <property type="component" value="Unassembled WGS sequence"/>
</dbReference>
<evidence type="ECO:0000313" key="1">
    <source>
        <dbReference type="EMBL" id="OPC78114.1"/>
    </source>
</evidence>